<name>A0A1G9QU29_9FLAO</name>
<dbReference type="STRING" id="192904.SAMN04488514_105203"/>
<protein>
    <submittedName>
        <fullName evidence="1">Uncharacterized protein</fullName>
    </submittedName>
</protein>
<evidence type="ECO:0000313" key="1">
    <source>
        <dbReference type="EMBL" id="SDM14391.1"/>
    </source>
</evidence>
<reference evidence="1 2" key="1">
    <citation type="submission" date="2016-10" db="EMBL/GenBank/DDBJ databases">
        <authorList>
            <person name="de Groot N.N."/>
        </authorList>
    </citation>
    <scope>NUCLEOTIDE SEQUENCE [LARGE SCALE GENOMIC DNA]</scope>
    <source>
        <strain evidence="1 2">DSM 19886</strain>
    </source>
</reference>
<dbReference type="PROSITE" id="PS51257">
    <property type="entry name" value="PROKAR_LIPOPROTEIN"/>
    <property type="match status" value="1"/>
</dbReference>
<gene>
    <name evidence="1" type="ORF">SAMN04488514_105203</name>
</gene>
<proteinExistence type="predicted"/>
<organism evidence="1 2">
    <name type="scientific">Kriegella aquimaris</name>
    <dbReference type="NCBI Taxonomy" id="192904"/>
    <lineage>
        <taxon>Bacteria</taxon>
        <taxon>Pseudomonadati</taxon>
        <taxon>Bacteroidota</taxon>
        <taxon>Flavobacteriia</taxon>
        <taxon>Flavobacteriales</taxon>
        <taxon>Flavobacteriaceae</taxon>
        <taxon>Kriegella</taxon>
    </lineage>
</organism>
<dbReference type="AlphaFoldDB" id="A0A1G9QU29"/>
<sequence>MKVKYTLIGLCFFHLLASCENLGEDIEERIGENTGETCLFPDHQTIPAYMRALRDEYNAQMLTPDSEGNMQSYEKCKANLEAAELYWSNLDNVNHLLDDYCPERNSKRNQEHRRDVEKLRSDLQRQINETNCESVFGEGE</sequence>
<evidence type="ECO:0000313" key="2">
    <source>
        <dbReference type="Proteomes" id="UP000199440"/>
    </source>
</evidence>
<keyword evidence="2" id="KW-1185">Reference proteome</keyword>
<dbReference type="RefSeq" id="WP_089889489.1">
    <property type="nucleotide sequence ID" value="NZ_FNGV01000005.1"/>
</dbReference>
<dbReference type="Proteomes" id="UP000199440">
    <property type="component" value="Unassembled WGS sequence"/>
</dbReference>
<dbReference type="EMBL" id="FNGV01000005">
    <property type="protein sequence ID" value="SDM14391.1"/>
    <property type="molecule type" value="Genomic_DNA"/>
</dbReference>
<accession>A0A1G9QU29</accession>